<dbReference type="KEGG" id="mcha:111022868"/>
<dbReference type="GO" id="GO:0008270">
    <property type="term" value="F:zinc ion binding"/>
    <property type="evidence" value="ECO:0007669"/>
    <property type="project" value="InterPro"/>
</dbReference>
<dbReference type="AlphaFoldDB" id="A0A6J1DNJ0"/>
<name>A0A6J1DNJ0_MOMCH</name>
<dbReference type="GeneID" id="111022868"/>
<dbReference type="RefSeq" id="XP_022155840.1">
    <property type="nucleotide sequence ID" value="XM_022300148.1"/>
</dbReference>
<dbReference type="InterPro" id="IPR046849">
    <property type="entry name" value="E2_motif"/>
</dbReference>
<reference evidence="6" key="1">
    <citation type="submission" date="2025-08" db="UniProtKB">
        <authorList>
            <consortium name="RefSeq"/>
        </authorList>
    </citation>
    <scope>IDENTIFICATION</scope>
    <source>
        <strain evidence="6">OHB3-1</strain>
    </source>
</reference>
<dbReference type="Pfam" id="PF13041">
    <property type="entry name" value="PPR_2"/>
    <property type="match status" value="3"/>
</dbReference>
<accession>A0A6J1DNJ0</accession>
<dbReference type="InterPro" id="IPR032867">
    <property type="entry name" value="DYW_dom"/>
</dbReference>
<evidence type="ECO:0000256" key="3">
    <source>
        <dbReference type="PROSITE-ProRule" id="PRU00708"/>
    </source>
</evidence>
<feature type="repeat" description="PPR" evidence="3">
    <location>
        <begin position="550"/>
        <end position="584"/>
    </location>
</feature>
<feature type="domain" description="DYW" evidence="4">
    <location>
        <begin position="865"/>
        <end position="957"/>
    </location>
</feature>
<dbReference type="Pfam" id="PF20430">
    <property type="entry name" value="Eplus_motif"/>
    <property type="match status" value="1"/>
</dbReference>
<keyword evidence="2" id="KW-0677">Repeat</keyword>
<sequence length="957" mass="107635">MGNSISNSYSSSSSTARSLFHSTWNQTHSCFHRQFPKNSMKSISTRGLNLFYNHPTLREAFQSIGNSFGDEKTPQFSSDEVYSPLLELCASKKALSLGRQIHAHLIKSFSLSDSVFLSTKLIFMYGSCWSPSSAEKLFDKMSERTIFTWNGMIGAYVSVGEPMKALELYRNMRLLGIPLDSCTFPCVLKACGMLKNPYSGTEIHCLAIKLGYDSVVFVLNSLVAMYAKCNNLHNARCLFRGMNGNGDSVSWNSMISAYSANGLSVEALTLFREMQVAPHVTNNPYTYVSVLQACEDSHFLKQGMEIHGSVLKSYHYADIFVLNALIGMYVRCGKLKEAVAAFSRMDEKDCFSWNTILSGFVQYGHYDEALLFFHDMQDPGKKFDQVAILNVIAACGRLGKLMNGREVHAYAIKHGLDSDLQVGNTLVDMYGRCCCVKIMGHVFDEIPDKDFISWTTVIAGYSLNNEHVSAIELFKKALIEGIDVDTMMVGSILSSCIGLKCLSFVKEIHCYIERRSLFDQVLQNALVDAYGGLGNVDYARHMFESIDSKDVVSWTSMISCYVRNRLPNEALEHFNCMKKSNIEPDFVSLVSILSAAASLSSLKKGKEIHGYLMRKGFAIFGSVASSLVDMYSRCGNIEIAERVFHGIKCKDLILWTTMINANGMHGRGKAAIDAFNEMVWKFSPDHITFLSLLNACSHSGLIDEGRKFLRVMKSEYQLEPWTEHYVSVVDLLARANCLEEAYRFVESTKITLSGEAWCSLLRASWIHGNKELAQVAAQKLLELDLEPGNYVLVSNVFATCGRWKEVDDVRMKMRRTGLKKSPGCSWVEVGSEVQTFVARDRSHPQSDEIYQKLEMITKKLEKEGGYVPQTKLVVHNVDEEEKVQMLYAHSERLAIAFGLLKTPERTAIRVTKNLRICNDCHVFGKLVSKFFGRELVVRDANRFHHFKEGICSCGDFW</sequence>
<dbReference type="GO" id="GO:0009451">
    <property type="term" value="P:RNA modification"/>
    <property type="evidence" value="ECO:0007669"/>
    <property type="project" value="InterPro"/>
</dbReference>
<evidence type="ECO:0000259" key="4">
    <source>
        <dbReference type="Pfam" id="PF14432"/>
    </source>
</evidence>
<dbReference type="InterPro" id="IPR046848">
    <property type="entry name" value="E_motif"/>
</dbReference>
<dbReference type="Pfam" id="PF14432">
    <property type="entry name" value="DYW_deaminase"/>
    <property type="match status" value="1"/>
</dbReference>
<dbReference type="NCBIfam" id="TIGR00756">
    <property type="entry name" value="PPR"/>
    <property type="match status" value="5"/>
</dbReference>
<feature type="repeat" description="PPR" evidence="3">
    <location>
        <begin position="145"/>
        <end position="179"/>
    </location>
</feature>
<evidence type="ECO:0000256" key="2">
    <source>
        <dbReference type="ARBA" id="ARBA00022737"/>
    </source>
</evidence>
<evidence type="ECO:0000313" key="5">
    <source>
        <dbReference type="Proteomes" id="UP000504603"/>
    </source>
</evidence>
<dbReference type="FunFam" id="1.25.40.10:FF:000344">
    <property type="entry name" value="Pentatricopeptide repeat-containing protein"/>
    <property type="match status" value="1"/>
</dbReference>
<comment type="similarity">
    <text evidence="1">Belongs to the PPR family. PCMP-H subfamily.</text>
</comment>
<keyword evidence="5" id="KW-1185">Reference proteome</keyword>
<dbReference type="InterPro" id="IPR046960">
    <property type="entry name" value="PPR_At4g14850-like_plant"/>
</dbReference>
<organism evidence="5 6">
    <name type="scientific">Momordica charantia</name>
    <name type="common">Bitter gourd</name>
    <name type="synonym">Balsam pear</name>
    <dbReference type="NCBI Taxonomy" id="3673"/>
    <lineage>
        <taxon>Eukaryota</taxon>
        <taxon>Viridiplantae</taxon>
        <taxon>Streptophyta</taxon>
        <taxon>Embryophyta</taxon>
        <taxon>Tracheophyta</taxon>
        <taxon>Spermatophyta</taxon>
        <taxon>Magnoliopsida</taxon>
        <taxon>eudicotyledons</taxon>
        <taxon>Gunneridae</taxon>
        <taxon>Pentapetalae</taxon>
        <taxon>rosids</taxon>
        <taxon>fabids</taxon>
        <taxon>Cucurbitales</taxon>
        <taxon>Cucurbitaceae</taxon>
        <taxon>Momordiceae</taxon>
        <taxon>Momordica</taxon>
    </lineage>
</organism>
<dbReference type="InterPro" id="IPR002885">
    <property type="entry name" value="PPR_rpt"/>
</dbReference>
<feature type="repeat" description="PPR" evidence="3">
    <location>
        <begin position="685"/>
        <end position="715"/>
    </location>
</feature>
<dbReference type="Gene3D" id="1.25.40.10">
    <property type="entry name" value="Tetratricopeptide repeat domain"/>
    <property type="match status" value="5"/>
</dbReference>
<dbReference type="PANTHER" id="PTHR47926">
    <property type="entry name" value="PENTATRICOPEPTIDE REPEAT-CONTAINING PROTEIN"/>
    <property type="match status" value="1"/>
</dbReference>
<proteinExistence type="inferred from homology"/>
<dbReference type="Pfam" id="PF20431">
    <property type="entry name" value="E_motif"/>
    <property type="match status" value="1"/>
</dbReference>
<dbReference type="FunFam" id="1.25.40.10:FF:000090">
    <property type="entry name" value="Pentatricopeptide repeat-containing protein, chloroplastic"/>
    <property type="match status" value="1"/>
</dbReference>
<evidence type="ECO:0000313" key="6">
    <source>
        <dbReference type="RefSeq" id="XP_022155840.1"/>
    </source>
</evidence>
<gene>
    <name evidence="6" type="primary">LOC111022868</name>
</gene>
<dbReference type="PROSITE" id="PS51375">
    <property type="entry name" value="PPR"/>
    <property type="match status" value="6"/>
</dbReference>
<protein>
    <submittedName>
        <fullName evidence="6">Pentatricopeptide repeat-containing protein At3g63370, chloroplastic isoform X1</fullName>
    </submittedName>
</protein>
<dbReference type="FunFam" id="1.25.40.10:FF:000073">
    <property type="entry name" value="Pentatricopeptide repeat-containing protein chloroplastic"/>
    <property type="match status" value="2"/>
</dbReference>
<feature type="repeat" description="PPR" evidence="3">
    <location>
        <begin position="318"/>
        <end position="348"/>
    </location>
</feature>
<dbReference type="Proteomes" id="UP000504603">
    <property type="component" value="Unplaced"/>
</dbReference>
<dbReference type="InterPro" id="IPR011990">
    <property type="entry name" value="TPR-like_helical_dom_sf"/>
</dbReference>
<dbReference type="PANTHER" id="PTHR47926:SF377">
    <property type="entry name" value="OS04G0469400 PROTEIN"/>
    <property type="match status" value="1"/>
</dbReference>
<dbReference type="Pfam" id="PF01535">
    <property type="entry name" value="PPR"/>
    <property type="match status" value="7"/>
</dbReference>
<feature type="repeat" description="PPR" evidence="3">
    <location>
        <begin position="247"/>
        <end position="281"/>
    </location>
</feature>
<evidence type="ECO:0000256" key="1">
    <source>
        <dbReference type="ARBA" id="ARBA00006643"/>
    </source>
</evidence>
<feature type="repeat" description="PPR" evidence="3">
    <location>
        <begin position="349"/>
        <end position="383"/>
    </location>
</feature>
<dbReference type="GO" id="GO:0003729">
    <property type="term" value="F:mRNA binding"/>
    <property type="evidence" value="ECO:0007669"/>
    <property type="project" value="UniProtKB-ARBA"/>
</dbReference>
<dbReference type="OrthoDB" id="1846880at2759"/>